<feature type="transmembrane region" description="Helical" evidence="1">
    <location>
        <begin position="230"/>
        <end position="250"/>
    </location>
</feature>
<accession>A0A1X7CGY2</accession>
<keyword evidence="3" id="KW-1185">Reference proteome</keyword>
<dbReference type="Proteomes" id="UP000192929">
    <property type="component" value="Unassembled WGS sequence"/>
</dbReference>
<keyword evidence="1" id="KW-0472">Membrane</keyword>
<feature type="transmembrane region" description="Helical" evidence="1">
    <location>
        <begin position="504"/>
        <end position="531"/>
    </location>
</feature>
<feature type="transmembrane region" description="Helical" evidence="1">
    <location>
        <begin position="290"/>
        <end position="313"/>
    </location>
</feature>
<feature type="transmembrane region" description="Helical" evidence="1">
    <location>
        <begin position="428"/>
        <end position="451"/>
    </location>
</feature>
<sequence>MAASRVNDPRDAAAPDHLDTAFAEGPAQDVAPDAAVPASVRPSHGGGEPVTRSIGAFEEARRLAGLKWRVLINTLTRSTWILVGTILGGLYALFLLGMALTALIALGGEALETVVVASVLLGSLLLVGWWLVPLVSSKADSTLDPSRLALFPLSTTGLVAGQVAGAVVGIPGVLTVIALLGWLFSWRGSTVALIAAIPCAIIGALLAFVGSRCVTALGANFAKGRRANEIISMVVLVLVVLLGPLISLFATGLGQVWQLLPTWAGVLAWTPLGATWAVPGDVASGHLLAALARVAISLVTLLLLVVVTCAGLRRALGDAAGGGARRTSRPQEGVGLFDRFPANQWGAVAARCLTYWLKDPRYSASLLMIPAIGAVFWFIAGESGFSLWALPLFVSLLMAYAISADVSYDNTAFSLHVLAPVSGRADRLGRVVALLIVAVPLVLLSIVLWLVGVQRWDALPAVVGVCVGILLGGAGVVSIVSARYTYPTPPPGASPMKTPQGFTILNMVVQFVIMGLMALLALPAGILLIVYLVTGAAVWCWLALAVGLVEGFVVLWIGVRSGGKWLDARGPELLQEVAAYR</sequence>
<reference evidence="3" key="1">
    <citation type="submission" date="2017-04" db="EMBL/GenBank/DDBJ databases">
        <authorList>
            <person name="Varghese N."/>
            <person name="Submissions S."/>
        </authorList>
    </citation>
    <scope>NUCLEOTIDE SEQUENCE [LARGE SCALE GENOMIC DNA]</scope>
    <source>
        <strain evidence="3">NIO-1021</strain>
    </source>
</reference>
<protein>
    <submittedName>
        <fullName evidence="2">ABC-2 type transport system permease protein</fullName>
    </submittedName>
</protein>
<feature type="transmembrane region" description="Helical" evidence="1">
    <location>
        <begin position="157"/>
        <end position="184"/>
    </location>
</feature>
<feature type="transmembrane region" description="Helical" evidence="1">
    <location>
        <begin position="387"/>
        <end position="408"/>
    </location>
</feature>
<dbReference type="EMBL" id="FXAC01000003">
    <property type="protein sequence ID" value="SME96362.1"/>
    <property type="molecule type" value="Genomic_DNA"/>
</dbReference>
<name>A0A1X7CGY2_9MICC</name>
<dbReference type="AlphaFoldDB" id="A0A1X7CGY2"/>
<evidence type="ECO:0000313" key="2">
    <source>
        <dbReference type="EMBL" id="SME96362.1"/>
    </source>
</evidence>
<proteinExistence type="predicted"/>
<evidence type="ECO:0000256" key="1">
    <source>
        <dbReference type="SAM" id="Phobius"/>
    </source>
</evidence>
<keyword evidence="1" id="KW-0812">Transmembrane</keyword>
<feature type="transmembrane region" description="Helical" evidence="1">
    <location>
        <begin position="114"/>
        <end position="136"/>
    </location>
</feature>
<feature type="transmembrane region" description="Helical" evidence="1">
    <location>
        <begin position="190"/>
        <end position="209"/>
    </location>
</feature>
<feature type="transmembrane region" description="Helical" evidence="1">
    <location>
        <begin position="79"/>
        <end position="108"/>
    </location>
</feature>
<feature type="transmembrane region" description="Helical" evidence="1">
    <location>
        <begin position="538"/>
        <end position="559"/>
    </location>
</feature>
<evidence type="ECO:0000313" key="3">
    <source>
        <dbReference type="Proteomes" id="UP000192929"/>
    </source>
</evidence>
<keyword evidence="1" id="KW-1133">Transmembrane helix</keyword>
<feature type="transmembrane region" description="Helical" evidence="1">
    <location>
        <begin position="458"/>
        <end position="484"/>
    </location>
</feature>
<feature type="transmembrane region" description="Helical" evidence="1">
    <location>
        <begin position="362"/>
        <end position="380"/>
    </location>
</feature>
<organism evidence="2 3">
    <name type="scientific">Kocuria marina subsp. indica</name>
    <dbReference type="NCBI Taxonomy" id="1049583"/>
    <lineage>
        <taxon>Bacteria</taxon>
        <taxon>Bacillati</taxon>
        <taxon>Actinomycetota</taxon>
        <taxon>Actinomycetes</taxon>
        <taxon>Micrococcales</taxon>
        <taxon>Micrococcaceae</taxon>
        <taxon>Kocuria</taxon>
    </lineage>
</organism>
<gene>
    <name evidence="2" type="ORF">SAMN06296028_10395</name>
</gene>
<dbReference type="RefSeq" id="WP_240505583.1">
    <property type="nucleotide sequence ID" value="NZ_FXAC01000003.1"/>
</dbReference>